<dbReference type="AlphaFoldDB" id="A0A8J5PJ72"/>
<comment type="caution">
    <text evidence="2">The sequence shown here is derived from an EMBL/GenBank/DDBJ whole genome shotgun (WGS) entry which is preliminary data.</text>
</comment>
<protein>
    <submittedName>
        <fullName evidence="2">Uncharacterized protein</fullName>
    </submittedName>
</protein>
<organism evidence="2 3">
    <name type="scientific">Fusarium oxysporum f. sp. rapae</name>
    <dbReference type="NCBI Taxonomy" id="485398"/>
    <lineage>
        <taxon>Eukaryota</taxon>
        <taxon>Fungi</taxon>
        <taxon>Dikarya</taxon>
        <taxon>Ascomycota</taxon>
        <taxon>Pezizomycotina</taxon>
        <taxon>Sordariomycetes</taxon>
        <taxon>Hypocreomycetidae</taxon>
        <taxon>Hypocreales</taxon>
        <taxon>Nectriaceae</taxon>
        <taxon>Fusarium</taxon>
        <taxon>Fusarium oxysporum species complex</taxon>
    </lineage>
</organism>
<name>A0A8J5PJ72_FUSOX</name>
<sequence length="112" mass="12315">MNINDMLNPDDPDPNDVAKEFLDSLQTNNDMGNPGDPDRNAAAEELVDSLPDPEPSQAESSEAQNTGNDQGVTECTRRESCKRPSAPGRRSCEECLKYMSESNKSAERNLQI</sequence>
<dbReference type="Proteomes" id="UP000694050">
    <property type="component" value="Unassembled WGS sequence"/>
</dbReference>
<feature type="compositionally biased region" description="Polar residues" evidence="1">
    <location>
        <begin position="57"/>
        <end position="73"/>
    </location>
</feature>
<gene>
    <name evidence="2" type="ORF">Forpe1208_v000281</name>
</gene>
<accession>A0A8J5PJ72</accession>
<evidence type="ECO:0000313" key="2">
    <source>
        <dbReference type="EMBL" id="KAG7421017.1"/>
    </source>
</evidence>
<evidence type="ECO:0000313" key="3">
    <source>
        <dbReference type="Proteomes" id="UP000694050"/>
    </source>
</evidence>
<proteinExistence type="predicted"/>
<evidence type="ECO:0000256" key="1">
    <source>
        <dbReference type="SAM" id="MobiDB-lite"/>
    </source>
</evidence>
<reference evidence="2" key="1">
    <citation type="submission" date="2021-04" db="EMBL/GenBank/DDBJ databases">
        <title>First draft genome resource for Brassicaceae pathogens Fusarium oxysporum f. sp. raphani and Fusarium oxysporum f. sp. rapae.</title>
        <authorList>
            <person name="Asai S."/>
        </authorList>
    </citation>
    <scope>NUCLEOTIDE SEQUENCE</scope>
    <source>
        <strain evidence="2">Tf1208</strain>
    </source>
</reference>
<dbReference type="EMBL" id="JAELUQ010000001">
    <property type="protein sequence ID" value="KAG7421017.1"/>
    <property type="molecule type" value="Genomic_DNA"/>
</dbReference>
<feature type="region of interest" description="Disordered" evidence="1">
    <location>
        <begin position="1"/>
        <end position="91"/>
    </location>
</feature>